<dbReference type="GO" id="GO:0006508">
    <property type="term" value="P:proteolysis"/>
    <property type="evidence" value="ECO:0007669"/>
    <property type="project" value="UniProtKB-KW"/>
</dbReference>
<evidence type="ECO:0000256" key="12">
    <source>
        <dbReference type="ARBA" id="ARBA00023136"/>
    </source>
</evidence>
<keyword evidence="4" id="KW-1003">Cell membrane</keyword>
<keyword evidence="6 13" id="KW-0812">Transmembrane</keyword>
<organism evidence="14 15">
    <name type="scientific">Actinocorallia aurantiaca</name>
    <dbReference type="NCBI Taxonomy" id="46204"/>
    <lineage>
        <taxon>Bacteria</taxon>
        <taxon>Bacillati</taxon>
        <taxon>Actinomycetota</taxon>
        <taxon>Actinomycetes</taxon>
        <taxon>Streptosporangiales</taxon>
        <taxon>Thermomonosporaceae</taxon>
        <taxon>Actinocorallia</taxon>
    </lineage>
</organism>
<keyword evidence="9" id="KW-0862">Zinc</keyword>
<keyword evidence="11" id="KW-0482">Metalloprotease</keyword>
<dbReference type="EMBL" id="BAAATZ010000004">
    <property type="protein sequence ID" value="GAA2721500.1"/>
    <property type="molecule type" value="Genomic_DNA"/>
</dbReference>
<dbReference type="RefSeq" id="WP_344449154.1">
    <property type="nucleotide sequence ID" value="NZ_BAAATZ010000004.1"/>
</dbReference>
<evidence type="ECO:0000256" key="10">
    <source>
        <dbReference type="ARBA" id="ARBA00022989"/>
    </source>
</evidence>
<keyword evidence="5 14" id="KW-0645">Protease</keyword>
<evidence type="ECO:0000256" key="1">
    <source>
        <dbReference type="ARBA" id="ARBA00001947"/>
    </source>
</evidence>
<evidence type="ECO:0000256" key="4">
    <source>
        <dbReference type="ARBA" id="ARBA00022475"/>
    </source>
</evidence>
<proteinExistence type="inferred from homology"/>
<evidence type="ECO:0000256" key="11">
    <source>
        <dbReference type="ARBA" id="ARBA00023049"/>
    </source>
</evidence>
<keyword evidence="10 13" id="KW-1133">Transmembrane helix</keyword>
<dbReference type="InterPro" id="IPR052348">
    <property type="entry name" value="Metallopeptidase_M50B"/>
</dbReference>
<accession>A0ABN3TZX6</accession>
<evidence type="ECO:0000256" key="5">
    <source>
        <dbReference type="ARBA" id="ARBA00022670"/>
    </source>
</evidence>
<feature type="transmembrane region" description="Helical" evidence="13">
    <location>
        <begin position="48"/>
        <end position="71"/>
    </location>
</feature>
<dbReference type="GO" id="GO:0008233">
    <property type="term" value="F:peptidase activity"/>
    <property type="evidence" value="ECO:0007669"/>
    <property type="project" value="UniProtKB-KW"/>
</dbReference>
<keyword evidence="12 13" id="KW-0472">Membrane</keyword>
<feature type="transmembrane region" description="Helical" evidence="13">
    <location>
        <begin position="15"/>
        <end position="36"/>
    </location>
</feature>
<dbReference type="PANTHER" id="PTHR35864:SF1">
    <property type="entry name" value="ZINC METALLOPROTEASE YWHC-RELATED"/>
    <property type="match status" value="1"/>
</dbReference>
<gene>
    <name evidence="14" type="ORF">GCM10010439_11870</name>
</gene>
<sequence length="262" mass="28604">MRAAEPTAHRSGRGISPVFLGILAFTVACGLGAWHYGDALDEQPARLAVFGFVVGAWIVSLCLHEFGHAFLAHRFGDRMIEARGYLTLNPLKYTDMTLSIVLPVLFLLLGGIGLPGGAVWVDRGAIRGRLRHSLVSLAGPLANVVFAVAVGLALTRLAGSGHLVFWCALAYLGFLQVTASVLNLLPVPGLDGFGVWEPYLPRTFVRKVAPWGSYAFLGLIALLWIPVFNGWFFDLVYRITGWFGIDADAARLGHLLFLFWQR</sequence>
<evidence type="ECO:0000256" key="13">
    <source>
        <dbReference type="SAM" id="Phobius"/>
    </source>
</evidence>
<comment type="subcellular location">
    <subcellularLocation>
        <location evidence="2">Cell membrane</location>
        <topology evidence="2">Multi-pass membrane protein</topology>
    </subcellularLocation>
</comment>
<dbReference type="PROSITE" id="PS51257">
    <property type="entry name" value="PROKAR_LIPOPROTEIN"/>
    <property type="match status" value="1"/>
</dbReference>
<feature type="transmembrane region" description="Helical" evidence="13">
    <location>
        <begin position="133"/>
        <end position="157"/>
    </location>
</feature>
<evidence type="ECO:0000256" key="9">
    <source>
        <dbReference type="ARBA" id="ARBA00022833"/>
    </source>
</evidence>
<dbReference type="InterPro" id="IPR044537">
    <property type="entry name" value="Rip2-like"/>
</dbReference>
<evidence type="ECO:0000256" key="3">
    <source>
        <dbReference type="ARBA" id="ARBA00007931"/>
    </source>
</evidence>
<reference evidence="14 15" key="1">
    <citation type="journal article" date="2019" name="Int. J. Syst. Evol. Microbiol.">
        <title>The Global Catalogue of Microorganisms (GCM) 10K type strain sequencing project: providing services to taxonomists for standard genome sequencing and annotation.</title>
        <authorList>
            <consortium name="The Broad Institute Genomics Platform"/>
            <consortium name="The Broad Institute Genome Sequencing Center for Infectious Disease"/>
            <person name="Wu L."/>
            <person name="Ma J."/>
        </authorList>
    </citation>
    <scope>NUCLEOTIDE SEQUENCE [LARGE SCALE GENOMIC DNA]</scope>
    <source>
        <strain evidence="14 15">JCM 8201</strain>
    </source>
</reference>
<keyword evidence="7" id="KW-0479">Metal-binding</keyword>
<evidence type="ECO:0000256" key="7">
    <source>
        <dbReference type="ARBA" id="ARBA00022723"/>
    </source>
</evidence>
<evidence type="ECO:0000256" key="2">
    <source>
        <dbReference type="ARBA" id="ARBA00004651"/>
    </source>
</evidence>
<protein>
    <submittedName>
        <fullName evidence="14">Site-2 protease family protein</fullName>
    </submittedName>
</protein>
<dbReference type="CDD" id="cd06158">
    <property type="entry name" value="S2P-M50_like_1"/>
    <property type="match status" value="1"/>
</dbReference>
<evidence type="ECO:0000313" key="14">
    <source>
        <dbReference type="EMBL" id="GAA2721500.1"/>
    </source>
</evidence>
<evidence type="ECO:0000256" key="6">
    <source>
        <dbReference type="ARBA" id="ARBA00022692"/>
    </source>
</evidence>
<evidence type="ECO:0000256" key="8">
    <source>
        <dbReference type="ARBA" id="ARBA00022801"/>
    </source>
</evidence>
<comment type="caution">
    <text evidence="14">The sequence shown here is derived from an EMBL/GenBank/DDBJ whole genome shotgun (WGS) entry which is preliminary data.</text>
</comment>
<feature type="transmembrane region" description="Helical" evidence="13">
    <location>
        <begin position="163"/>
        <end position="187"/>
    </location>
</feature>
<keyword evidence="15" id="KW-1185">Reference proteome</keyword>
<dbReference type="PANTHER" id="PTHR35864">
    <property type="entry name" value="ZINC METALLOPROTEASE MJ0611-RELATED"/>
    <property type="match status" value="1"/>
</dbReference>
<comment type="cofactor">
    <cofactor evidence="1">
        <name>Zn(2+)</name>
        <dbReference type="ChEBI" id="CHEBI:29105"/>
    </cofactor>
</comment>
<dbReference type="Proteomes" id="UP001501842">
    <property type="component" value="Unassembled WGS sequence"/>
</dbReference>
<evidence type="ECO:0000313" key="15">
    <source>
        <dbReference type="Proteomes" id="UP001501842"/>
    </source>
</evidence>
<keyword evidence="8" id="KW-0378">Hydrolase</keyword>
<name>A0ABN3TZX6_9ACTN</name>
<comment type="similarity">
    <text evidence="3">Belongs to the peptidase M50B family.</text>
</comment>
<feature type="transmembrane region" description="Helical" evidence="13">
    <location>
        <begin position="208"/>
        <end position="227"/>
    </location>
</feature>
<feature type="transmembrane region" description="Helical" evidence="13">
    <location>
        <begin position="100"/>
        <end position="121"/>
    </location>
</feature>